<evidence type="ECO:0000313" key="1">
    <source>
        <dbReference type="EMBL" id="BFH74821.1"/>
    </source>
</evidence>
<gene>
    <name evidence="1" type="ORF">SJAV_27650</name>
</gene>
<reference evidence="1" key="1">
    <citation type="submission" date="2024-03" db="EMBL/GenBank/DDBJ databases">
        <title>Complete genome sequence of Sulfurisphaera javensis strain KD-1.</title>
        <authorList>
            <person name="Sakai H."/>
            <person name="Nur N."/>
            <person name="Suwanto A."/>
            <person name="Kurosawa N."/>
        </authorList>
    </citation>
    <scope>NUCLEOTIDE SEQUENCE</scope>
    <source>
        <strain evidence="1">KD-1</strain>
    </source>
</reference>
<dbReference type="EMBL" id="AP031322">
    <property type="protein sequence ID" value="BFH74821.1"/>
    <property type="molecule type" value="Genomic_DNA"/>
</dbReference>
<proteinExistence type="predicted"/>
<protein>
    <submittedName>
        <fullName evidence="1">Uncharacterized protein</fullName>
    </submittedName>
</protein>
<accession>A0AAT9GVL4</accession>
<name>A0AAT9GVL4_9CREN</name>
<dbReference type="AlphaFoldDB" id="A0AAT9GVL4"/>
<dbReference type="GeneID" id="92355714"/>
<sequence length="83" mass="9668">MFYENTHRSLNETEELRLFPTDSTHFSIIGSYLSDSEYPMVELQGDKTSLYAFPFLWNIKYALGNVNLSFNPYLHVVVNLSKI</sequence>
<dbReference type="KEGG" id="sjv:SJAV_27650"/>
<dbReference type="RefSeq" id="WP_369610290.1">
    <property type="nucleotide sequence ID" value="NZ_AP031322.1"/>
</dbReference>
<organism evidence="1">
    <name type="scientific">Sulfurisphaera javensis</name>
    <dbReference type="NCBI Taxonomy" id="2049879"/>
    <lineage>
        <taxon>Archaea</taxon>
        <taxon>Thermoproteota</taxon>
        <taxon>Thermoprotei</taxon>
        <taxon>Sulfolobales</taxon>
        <taxon>Sulfolobaceae</taxon>
        <taxon>Sulfurisphaera</taxon>
    </lineage>
</organism>